<organism evidence="8 9">
    <name type="scientific">Sinomicrobium weinanense</name>
    <dbReference type="NCBI Taxonomy" id="2842200"/>
    <lineage>
        <taxon>Bacteria</taxon>
        <taxon>Pseudomonadati</taxon>
        <taxon>Bacteroidota</taxon>
        <taxon>Flavobacteriia</taxon>
        <taxon>Flavobacteriales</taxon>
        <taxon>Flavobacteriaceae</taxon>
        <taxon>Sinomicrobium</taxon>
    </lineage>
</organism>
<sequence length="463" mass="52783">MKKSIHKTTIVLSLITLLIISCEDFVEVDAPVDKLTVTSVFGNDETARSAMQGIYNELFRTATFCGGNNSVTALAGLSAKEIFTLNEASDQVSLEYQENEIQPNNTANLSLWSSAYNVIYMCNSLLEGVLASEQISEEVGDQLEGEAKFIRAFTYFQLVNLYGEVPLILSTDYRINAQMSRTAIEEVYTQIVSDLEKAVGLLTDEYFDSERTNVNRFVAEALLARVYLFQQEWSLAEIHSSNVINQSAHYELLMQLDQVFLMNSRESIWQISPAGRGNIFTNTYDGWLFVSPVPRLALTNEYANSFEDIDKRKNYWIGYSQDREAYYPFKYKDGQSFNNITEYSMVLRLAEQYLIRAEARARQGNLSGGISDIDKIKERAGLDLLSETNPEIDQASLIEEIFGERKKELFTEWGHRWFDLKRTEKASEILGTGNPLWQDTDVLYPIPEQERMKNTNLGQNNGY</sequence>
<keyword evidence="9" id="KW-1185">Reference proteome</keyword>
<dbReference type="Pfam" id="PF14322">
    <property type="entry name" value="SusD-like_3"/>
    <property type="match status" value="1"/>
</dbReference>
<keyword evidence="4" id="KW-0472">Membrane</keyword>
<dbReference type="InterPro" id="IPR012944">
    <property type="entry name" value="SusD_RagB_dom"/>
</dbReference>
<comment type="similarity">
    <text evidence="2">Belongs to the SusD family.</text>
</comment>
<dbReference type="InterPro" id="IPR011990">
    <property type="entry name" value="TPR-like_helical_dom_sf"/>
</dbReference>
<evidence type="ECO:0000313" key="8">
    <source>
        <dbReference type="EMBL" id="MBC9795381.1"/>
    </source>
</evidence>
<feature type="domain" description="SusD-like N-terminal" evidence="7">
    <location>
        <begin position="84"/>
        <end position="228"/>
    </location>
</feature>
<evidence type="ECO:0000256" key="3">
    <source>
        <dbReference type="ARBA" id="ARBA00022729"/>
    </source>
</evidence>
<evidence type="ECO:0000259" key="6">
    <source>
        <dbReference type="Pfam" id="PF07980"/>
    </source>
</evidence>
<keyword evidence="3" id="KW-0732">Signal</keyword>
<protein>
    <submittedName>
        <fullName evidence="8">RagB/SusD family nutrient uptake outer membrane protein</fullName>
    </submittedName>
</protein>
<evidence type="ECO:0000259" key="7">
    <source>
        <dbReference type="Pfam" id="PF14322"/>
    </source>
</evidence>
<evidence type="ECO:0000256" key="5">
    <source>
        <dbReference type="ARBA" id="ARBA00023237"/>
    </source>
</evidence>
<dbReference type="Gene3D" id="1.25.40.390">
    <property type="match status" value="1"/>
</dbReference>
<dbReference type="Proteomes" id="UP000653730">
    <property type="component" value="Unassembled WGS sequence"/>
</dbReference>
<evidence type="ECO:0000256" key="1">
    <source>
        <dbReference type="ARBA" id="ARBA00004442"/>
    </source>
</evidence>
<dbReference type="PROSITE" id="PS51257">
    <property type="entry name" value="PROKAR_LIPOPROTEIN"/>
    <property type="match status" value="1"/>
</dbReference>
<comment type="subcellular location">
    <subcellularLocation>
        <location evidence="1">Cell outer membrane</location>
    </subcellularLocation>
</comment>
<gene>
    <name evidence="8" type="ORF">IBL28_05355</name>
</gene>
<dbReference type="SUPFAM" id="SSF48452">
    <property type="entry name" value="TPR-like"/>
    <property type="match status" value="1"/>
</dbReference>
<dbReference type="EMBL" id="JACVDC010000009">
    <property type="protein sequence ID" value="MBC9795381.1"/>
    <property type="molecule type" value="Genomic_DNA"/>
</dbReference>
<feature type="domain" description="RagB/SusD" evidence="6">
    <location>
        <begin position="324"/>
        <end position="463"/>
    </location>
</feature>
<evidence type="ECO:0000313" key="9">
    <source>
        <dbReference type="Proteomes" id="UP000653730"/>
    </source>
</evidence>
<proteinExistence type="inferred from homology"/>
<name>A0A926JQH1_9FLAO</name>
<comment type="caution">
    <text evidence="8">The sequence shown here is derived from an EMBL/GenBank/DDBJ whole genome shotgun (WGS) entry which is preliminary data.</text>
</comment>
<accession>A0A926JQH1</accession>
<dbReference type="AlphaFoldDB" id="A0A926JQH1"/>
<dbReference type="Pfam" id="PF07980">
    <property type="entry name" value="SusD_RagB"/>
    <property type="match status" value="1"/>
</dbReference>
<evidence type="ECO:0000256" key="2">
    <source>
        <dbReference type="ARBA" id="ARBA00006275"/>
    </source>
</evidence>
<dbReference type="GO" id="GO:0009279">
    <property type="term" value="C:cell outer membrane"/>
    <property type="evidence" value="ECO:0007669"/>
    <property type="project" value="UniProtKB-SubCell"/>
</dbReference>
<reference evidence="8 9" key="1">
    <citation type="submission" date="2020-09" db="EMBL/GenBank/DDBJ databases">
        <title>Sinomicrobium weinanense sp. nov., a halophilic bacteria isolated from saline-alkali soil.</title>
        <authorList>
            <person name="Wu P."/>
            <person name="Ren H."/>
            <person name="Mei Y."/>
            <person name="Liang Y."/>
            <person name="Chen Z."/>
        </authorList>
    </citation>
    <scope>NUCLEOTIDE SEQUENCE [LARGE SCALE GENOMIC DNA]</scope>
    <source>
        <strain evidence="8 9">FJxs</strain>
    </source>
</reference>
<dbReference type="RefSeq" id="WP_187964530.1">
    <property type="nucleotide sequence ID" value="NZ_JACVDC010000009.1"/>
</dbReference>
<evidence type="ECO:0000256" key="4">
    <source>
        <dbReference type="ARBA" id="ARBA00023136"/>
    </source>
</evidence>
<keyword evidence="5" id="KW-0998">Cell outer membrane</keyword>
<dbReference type="InterPro" id="IPR033985">
    <property type="entry name" value="SusD-like_N"/>
</dbReference>
<dbReference type="CDD" id="cd08977">
    <property type="entry name" value="SusD"/>
    <property type="match status" value="1"/>
</dbReference>